<evidence type="ECO:0000313" key="2">
    <source>
        <dbReference type="Proteomes" id="UP000054144"/>
    </source>
</evidence>
<name>A0A0D7A2V1_9AGAR</name>
<gene>
    <name evidence="1" type="ORF">FISHEDRAFT_53751</name>
</gene>
<dbReference type="Proteomes" id="UP000054144">
    <property type="component" value="Unassembled WGS sequence"/>
</dbReference>
<dbReference type="EMBL" id="KN882110">
    <property type="protein sequence ID" value="KIY43276.1"/>
    <property type="molecule type" value="Genomic_DNA"/>
</dbReference>
<protein>
    <submittedName>
        <fullName evidence="1">Uncharacterized protein</fullName>
    </submittedName>
</protein>
<dbReference type="AlphaFoldDB" id="A0A0D7A2V1"/>
<organism evidence="1 2">
    <name type="scientific">Fistulina hepatica ATCC 64428</name>
    <dbReference type="NCBI Taxonomy" id="1128425"/>
    <lineage>
        <taxon>Eukaryota</taxon>
        <taxon>Fungi</taxon>
        <taxon>Dikarya</taxon>
        <taxon>Basidiomycota</taxon>
        <taxon>Agaricomycotina</taxon>
        <taxon>Agaricomycetes</taxon>
        <taxon>Agaricomycetidae</taxon>
        <taxon>Agaricales</taxon>
        <taxon>Fistulinaceae</taxon>
        <taxon>Fistulina</taxon>
    </lineage>
</organism>
<evidence type="ECO:0000313" key="1">
    <source>
        <dbReference type="EMBL" id="KIY43276.1"/>
    </source>
</evidence>
<dbReference type="OrthoDB" id="3358963at2759"/>
<dbReference type="Gene3D" id="1.10.10.60">
    <property type="entry name" value="Homeodomain-like"/>
    <property type="match status" value="1"/>
</dbReference>
<proteinExistence type="predicted"/>
<keyword evidence="2" id="KW-1185">Reference proteome</keyword>
<reference evidence="1 2" key="1">
    <citation type="journal article" date="2015" name="Fungal Genet. Biol.">
        <title>Evolution of novel wood decay mechanisms in Agaricales revealed by the genome sequences of Fistulina hepatica and Cylindrobasidium torrendii.</title>
        <authorList>
            <person name="Floudas D."/>
            <person name="Held B.W."/>
            <person name="Riley R."/>
            <person name="Nagy L.G."/>
            <person name="Koehler G."/>
            <person name="Ransdell A.S."/>
            <person name="Younus H."/>
            <person name="Chow J."/>
            <person name="Chiniquy J."/>
            <person name="Lipzen A."/>
            <person name="Tritt A."/>
            <person name="Sun H."/>
            <person name="Haridas S."/>
            <person name="LaButti K."/>
            <person name="Ohm R.A."/>
            <person name="Kues U."/>
            <person name="Blanchette R.A."/>
            <person name="Grigoriev I.V."/>
            <person name="Minto R.E."/>
            <person name="Hibbett D.S."/>
        </authorList>
    </citation>
    <scope>NUCLEOTIDE SEQUENCE [LARGE SCALE GENOMIC DNA]</scope>
    <source>
        <strain evidence="1 2">ATCC 64428</strain>
    </source>
</reference>
<accession>A0A0D7A2V1</accession>
<sequence length="122" mass="14527">MVAFWTEVVQRAPHHSRSSWMKFWRRHKDQLDPDNGSEPLPGPPSKKLRYSRQDDVLLSRFFYYAQDGSSDQVFQRFARMHPHHPWKGWQEHYRLHKLEIDELVAQFRAGGMIDDENAGHGQ</sequence>